<dbReference type="AlphaFoldDB" id="A0A1Y1SE31"/>
<organism evidence="2 3">
    <name type="scientific">Oceanococcus atlanticus</name>
    <dbReference type="NCBI Taxonomy" id="1317117"/>
    <lineage>
        <taxon>Bacteria</taxon>
        <taxon>Pseudomonadati</taxon>
        <taxon>Pseudomonadota</taxon>
        <taxon>Gammaproteobacteria</taxon>
        <taxon>Chromatiales</taxon>
        <taxon>Oceanococcaceae</taxon>
        <taxon>Oceanococcus</taxon>
    </lineage>
</organism>
<dbReference type="EMBL" id="AQQV01000002">
    <property type="protein sequence ID" value="ORE87248.1"/>
    <property type="molecule type" value="Genomic_DNA"/>
</dbReference>
<comment type="caution">
    <text evidence="2">The sequence shown here is derived from an EMBL/GenBank/DDBJ whole genome shotgun (WGS) entry which is preliminary data.</text>
</comment>
<keyword evidence="1" id="KW-0732">Signal</keyword>
<evidence type="ECO:0008006" key="4">
    <source>
        <dbReference type="Google" id="ProtNLM"/>
    </source>
</evidence>
<keyword evidence="3" id="KW-1185">Reference proteome</keyword>
<evidence type="ECO:0000256" key="1">
    <source>
        <dbReference type="SAM" id="SignalP"/>
    </source>
</evidence>
<accession>A0A1Y1SE31</accession>
<reference evidence="2 3" key="1">
    <citation type="submission" date="2013-04" db="EMBL/GenBank/DDBJ databases">
        <title>Oceanococcus atlanticus 22II-S10r2 Genome Sequencing.</title>
        <authorList>
            <person name="Lai Q."/>
            <person name="Li G."/>
            <person name="Shao Z."/>
        </authorList>
    </citation>
    <scope>NUCLEOTIDE SEQUENCE [LARGE SCALE GENOMIC DNA]</scope>
    <source>
        <strain evidence="2 3">22II-S10r2</strain>
    </source>
</reference>
<name>A0A1Y1SE31_9GAMM</name>
<dbReference type="InterPro" id="IPR007433">
    <property type="entry name" value="DUF481"/>
</dbReference>
<dbReference type="Proteomes" id="UP000192342">
    <property type="component" value="Unassembled WGS sequence"/>
</dbReference>
<evidence type="ECO:0000313" key="3">
    <source>
        <dbReference type="Proteomes" id="UP000192342"/>
    </source>
</evidence>
<sequence>MRLGTAVFALCASLHSVGAVAESPWGGKIAVGAIAASGNSETSTFNFEFGLSYDKEVWHNALKASAMQARSETEDDAGNIEKRTTSERYVVGMRSALDFTENDYLFLQLDFEKDLFGGVRERTAQTLGYGRRVINGESHKLDLELGAGARQTLAQEDGARRESEVVGRAGLIYAWQISETSRFAQTLTTEYGDTNTYTESLSELKLSVIGGVFANLAFTVKHNSNVPADTEQTDTISSVSLSYEY</sequence>
<dbReference type="STRING" id="1317117.ATO7_09412"/>
<protein>
    <recommendedName>
        <fullName evidence="4">Salt-induced outer membrane protein</fullName>
    </recommendedName>
</protein>
<evidence type="ECO:0000313" key="2">
    <source>
        <dbReference type="EMBL" id="ORE87248.1"/>
    </source>
</evidence>
<feature type="signal peptide" evidence="1">
    <location>
        <begin position="1"/>
        <end position="21"/>
    </location>
</feature>
<gene>
    <name evidence="2" type="ORF">ATO7_09412</name>
</gene>
<feature type="chain" id="PRO_5012192143" description="Salt-induced outer membrane protein" evidence="1">
    <location>
        <begin position="22"/>
        <end position="245"/>
    </location>
</feature>
<dbReference type="Pfam" id="PF04338">
    <property type="entry name" value="DUF481"/>
    <property type="match status" value="1"/>
</dbReference>
<proteinExistence type="predicted"/>